<dbReference type="RefSeq" id="WP_187240885.1">
    <property type="nucleotide sequence ID" value="NZ_BAAAOK010000015.1"/>
</dbReference>
<evidence type="ECO:0000313" key="2">
    <source>
        <dbReference type="Proteomes" id="UP000805614"/>
    </source>
</evidence>
<proteinExistence type="predicted"/>
<evidence type="ECO:0000313" key="1">
    <source>
        <dbReference type="EMBL" id="MBC6463958.1"/>
    </source>
</evidence>
<comment type="caution">
    <text evidence="1">The sequence shown here is derived from an EMBL/GenBank/DDBJ whole genome shotgun (WGS) entry which is preliminary data.</text>
</comment>
<organism evidence="1 2">
    <name type="scientific">Actinomadura alba</name>
    <dbReference type="NCBI Taxonomy" id="406431"/>
    <lineage>
        <taxon>Bacteria</taxon>
        <taxon>Bacillati</taxon>
        <taxon>Actinomycetota</taxon>
        <taxon>Actinomycetes</taxon>
        <taxon>Streptosporangiales</taxon>
        <taxon>Thermomonosporaceae</taxon>
        <taxon>Actinomadura</taxon>
    </lineage>
</organism>
<dbReference type="EMBL" id="JABVEC010000001">
    <property type="protein sequence ID" value="MBC6463958.1"/>
    <property type="molecule type" value="Genomic_DNA"/>
</dbReference>
<gene>
    <name evidence="1" type="ORF">HKK74_00370</name>
</gene>
<sequence>MVTALSEVVRVAADGARVSVSLPAEAGTLKWHGATRLSGPKFIRHFDLAQAGEHKVIPEKILPGARTEIFRRRGFDLVLYEAADRSDGCLVFVGPHNEASTWFGGPPPRPAVLNRIVSMLTFADSPAGARLTAKPAANLQQHGTMLVGSDARMTVIIRDARNVRDDLPTWRGQAQGDAEVWRSRLDLREEQAAKLKGTPFEWRYTFANATSVFDVTFRSEPPPGVRLKSAVEENHVNTVLSGLKVAWAA</sequence>
<dbReference type="Proteomes" id="UP000805614">
    <property type="component" value="Unassembled WGS sequence"/>
</dbReference>
<reference evidence="1 2" key="1">
    <citation type="submission" date="2020-06" db="EMBL/GenBank/DDBJ databases">
        <title>Actinomadura xiongansis sp. nov., isolated from soil of Baiyangdian.</title>
        <authorList>
            <person name="Zhang X."/>
        </authorList>
    </citation>
    <scope>NUCLEOTIDE SEQUENCE [LARGE SCALE GENOMIC DNA]</scope>
    <source>
        <strain evidence="1 2">HBUM206468</strain>
    </source>
</reference>
<name>A0ABR7LGR1_9ACTN</name>
<accession>A0ABR7LGR1</accession>
<protein>
    <submittedName>
        <fullName evidence="1">Uncharacterized protein</fullName>
    </submittedName>
</protein>
<keyword evidence="2" id="KW-1185">Reference proteome</keyword>